<dbReference type="Proteomes" id="UP000240493">
    <property type="component" value="Unassembled WGS sequence"/>
</dbReference>
<reference evidence="2 3" key="1">
    <citation type="submission" date="2016-07" db="EMBL/GenBank/DDBJ databases">
        <title>Multiple horizontal gene transfer events from other fungi enriched the ability of initially mycotrophic Trichoderma (Ascomycota) to feed on dead plant biomass.</title>
        <authorList>
            <consortium name="DOE Joint Genome Institute"/>
            <person name="Aerts A."/>
            <person name="Atanasova L."/>
            <person name="Chenthamara K."/>
            <person name="Zhang J."/>
            <person name="Grujic M."/>
            <person name="Henrissat B."/>
            <person name="Kuo A."/>
            <person name="Salamov A."/>
            <person name="Lipzen A."/>
            <person name="Labutti K."/>
            <person name="Barry K."/>
            <person name="Miao Y."/>
            <person name="Rahimi M.J."/>
            <person name="Shen Q."/>
            <person name="Grigoriev I.V."/>
            <person name="Kubicek C.P."/>
            <person name="Druzhinina I.S."/>
        </authorList>
    </citation>
    <scope>NUCLEOTIDE SEQUENCE [LARGE SCALE GENOMIC DNA]</scope>
    <source>
        <strain evidence="2 3">CBS 433.97</strain>
    </source>
</reference>
<evidence type="ECO:0000313" key="3">
    <source>
        <dbReference type="Proteomes" id="UP000240493"/>
    </source>
</evidence>
<dbReference type="AlphaFoldDB" id="A0A2T3YYW4"/>
<organism evidence="2 3">
    <name type="scientific">Trichoderma asperellum (strain ATCC 204424 / CBS 433.97 / NBRC 101777)</name>
    <dbReference type="NCBI Taxonomy" id="1042311"/>
    <lineage>
        <taxon>Eukaryota</taxon>
        <taxon>Fungi</taxon>
        <taxon>Dikarya</taxon>
        <taxon>Ascomycota</taxon>
        <taxon>Pezizomycotina</taxon>
        <taxon>Sordariomycetes</taxon>
        <taxon>Hypocreomycetidae</taxon>
        <taxon>Hypocreales</taxon>
        <taxon>Hypocreaceae</taxon>
        <taxon>Trichoderma</taxon>
    </lineage>
</organism>
<evidence type="ECO:0000313" key="2">
    <source>
        <dbReference type="EMBL" id="PTB37710.1"/>
    </source>
</evidence>
<protein>
    <submittedName>
        <fullName evidence="2">Uncharacterized protein</fullName>
    </submittedName>
</protein>
<accession>A0A2T3YYW4</accession>
<dbReference type="EMBL" id="KZ679267">
    <property type="protein sequence ID" value="PTB37710.1"/>
    <property type="molecule type" value="Genomic_DNA"/>
</dbReference>
<gene>
    <name evidence="2" type="ORF">M441DRAFT_256306</name>
</gene>
<proteinExistence type="predicted"/>
<sequence>MCKLVELMYSMLLTGWKAQRSHEAEDQRCCGAHVHKSTVPVLLALTHGFLYLHESRYCMCTDGPSHTAKRAKGSNSCMRACTSPPTILFDLFRYQQQAKPEAAASYARFISKPPARIMGWFACQSDDGPRAAATLARARGSILPLLHDKRPSPYNEWICALLFVHRSASHVAPEAVFTAKCMRQTAAGEEQREEHMPHSSTSRRCPPRPTADRGKGRRLLRRYLLWSFLQVCICSMYT</sequence>
<name>A0A2T3YYW4_TRIA4</name>
<evidence type="ECO:0000256" key="1">
    <source>
        <dbReference type="SAM" id="MobiDB-lite"/>
    </source>
</evidence>
<feature type="region of interest" description="Disordered" evidence="1">
    <location>
        <begin position="187"/>
        <end position="213"/>
    </location>
</feature>
<keyword evidence="3" id="KW-1185">Reference proteome</keyword>